<accession>A0AA38X616</accession>
<evidence type="ECO:0008006" key="4">
    <source>
        <dbReference type="Google" id="ProtNLM"/>
    </source>
</evidence>
<sequence>MTSSVFQKVFKATHSSDGSCDNKSHVHVYHSSFSVHETPHHERQFSTQTDGSRFNPKRDRLFQQYRKVRRWAKILSSISTLISVIFSVIIESIMIYVLYKFYSTSRLHMEGRPWGPWAKESVIWPTFMFAAISLITSMVAMATLIALCYRSKSKAVNFSLAYVALHVFSWIIVAIVYRVEKTEKDLWGWSCSDKAKVVQQQLGGGKVDFNGLCNIQGASWGISIAHAVVKTVAGAVSWYFDREQGGLRTRLTADVGSSMFDQLTG</sequence>
<comment type="caution">
    <text evidence="2">The sequence shown here is derived from an EMBL/GenBank/DDBJ whole genome shotgun (WGS) entry which is preliminary data.</text>
</comment>
<dbReference type="EMBL" id="JAPDRK010000012">
    <property type="protein sequence ID" value="KAJ9607412.1"/>
    <property type="molecule type" value="Genomic_DNA"/>
</dbReference>
<dbReference type="Proteomes" id="UP001172673">
    <property type="component" value="Unassembled WGS sequence"/>
</dbReference>
<evidence type="ECO:0000313" key="3">
    <source>
        <dbReference type="Proteomes" id="UP001172673"/>
    </source>
</evidence>
<evidence type="ECO:0000256" key="1">
    <source>
        <dbReference type="SAM" id="Phobius"/>
    </source>
</evidence>
<name>A0AA38X616_9EURO</name>
<organism evidence="2 3">
    <name type="scientific">Cladophialophora chaetospira</name>
    <dbReference type="NCBI Taxonomy" id="386627"/>
    <lineage>
        <taxon>Eukaryota</taxon>
        <taxon>Fungi</taxon>
        <taxon>Dikarya</taxon>
        <taxon>Ascomycota</taxon>
        <taxon>Pezizomycotina</taxon>
        <taxon>Eurotiomycetes</taxon>
        <taxon>Chaetothyriomycetidae</taxon>
        <taxon>Chaetothyriales</taxon>
        <taxon>Herpotrichiellaceae</taxon>
        <taxon>Cladophialophora</taxon>
    </lineage>
</organism>
<evidence type="ECO:0000313" key="2">
    <source>
        <dbReference type="EMBL" id="KAJ9607412.1"/>
    </source>
</evidence>
<keyword evidence="1" id="KW-1133">Transmembrane helix</keyword>
<feature type="transmembrane region" description="Helical" evidence="1">
    <location>
        <begin position="218"/>
        <end position="240"/>
    </location>
</feature>
<feature type="transmembrane region" description="Helical" evidence="1">
    <location>
        <begin position="122"/>
        <end position="148"/>
    </location>
</feature>
<feature type="transmembrane region" description="Helical" evidence="1">
    <location>
        <begin position="74"/>
        <end position="102"/>
    </location>
</feature>
<keyword evidence="3" id="KW-1185">Reference proteome</keyword>
<protein>
    <recommendedName>
        <fullName evidence="4">MARVEL domain-containing protein</fullName>
    </recommendedName>
</protein>
<feature type="transmembrane region" description="Helical" evidence="1">
    <location>
        <begin position="160"/>
        <end position="179"/>
    </location>
</feature>
<gene>
    <name evidence="2" type="ORF">H2200_008485</name>
</gene>
<dbReference type="PANTHER" id="PTHR42069">
    <property type="entry name" value="HYPHAL ANASTAMOSIS-8 PROTEIN"/>
    <property type="match status" value="1"/>
</dbReference>
<dbReference type="AlphaFoldDB" id="A0AA38X616"/>
<proteinExistence type="predicted"/>
<dbReference type="PANTHER" id="PTHR42069:SF1">
    <property type="entry name" value="MARVEL DOMAIN-CONTAINING PROTEIN"/>
    <property type="match status" value="1"/>
</dbReference>
<reference evidence="2" key="1">
    <citation type="submission" date="2022-10" db="EMBL/GenBank/DDBJ databases">
        <title>Culturing micro-colonial fungi from biological soil crusts in the Mojave desert and describing Neophaeococcomyces mojavensis, and introducing the new genera and species Taxawa tesnikishii.</title>
        <authorList>
            <person name="Kurbessoian T."/>
            <person name="Stajich J.E."/>
        </authorList>
    </citation>
    <scope>NUCLEOTIDE SEQUENCE</scope>
    <source>
        <strain evidence="2">TK_41</strain>
    </source>
</reference>
<keyword evidence="1" id="KW-0472">Membrane</keyword>
<keyword evidence="1" id="KW-0812">Transmembrane</keyword>